<evidence type="ECO:0000313" key="2">
    <source>
        <dbReference type="Proteomes" id="UP000838756"/>
    </source>
</evidence>
<accession>A0A8S4QNS9</accession>
<sequence length="45" mass="5063">MCQGEDPKDVSTALGFQCPAASFRSRSAEPYWYSGLELYACTYVY</sequence>
<proteinExistence type="predicted"/>
<comment type="caution">
    <text evidence="1">The sequence shown here is derived from an EMBL/GenBank/DDBJ whole genome shotgun (WGS) entry which is preliminary data.</text>
</comment>
<reference evidence="1" key="1">
    <citation type="submission" date="2022-03" db="EMBL/GenBank/DDBJ databases">
        <authorList>
            <person name="Lindestad O."/>
        </authorList>
    </citation>
    <scope>NUCLEOTIDE SEQUENCE</scope>
</reference>
<feature type="non-terminal residue" evidence="1">
    <location>
        <position position="1"/>
    </location>
</feature>
<dbReference type="Proteomes" id="UP000838756">
    <property type="component" value="Unassembled WGS sequence"/>
</dbReference>
<dbReference type="EMBL" id="CAKXAJ010009741">
    <property type="protein sequence ID" value="CAH2211278.1"/>
    <property type="molecule type" value="Genomic_DNA"/>
</dbReference>
<keyword evidence="2" id="KW-1185">Reference proteome</keyword>
<gene>
    <name evidence="1" type="primary">jg24912</name>
    <name evidence="1" type="ORF">PAEG_LOCUS3108</name>
</gene>
<evidence type="ECO:0000313" key="1">
    <source>
        <dbReference type="EMBL" id="CAH2211278.1"/>
    </source>
</evidence>
<organism evidence="1 2">
    <name type="scientific">Pararge aegeria aegeria</name>
    <dbReference type="NCBI Taxonomy" id="348720"/>
    <lineage>
        <taxon>Eukaryota</taxon>
        <taxon>Metazoa</taxon>
        <taxon>Ecdysozoa</taxon>
        <taxon>Arthropoda</taxon>
        <taxon>Hexapoda</taxon>
        <taxon>Insecta</taxon>
        <taxon>Pterygota</taxon>
        <taxon>Neoptera</taxon>
        <taxon>Endopterygota</taxon>
        <taxon>Lepidoptera</taxon>
        <taxon>Glossata</taxon>
        <taxon>Ditrysia</taxon>
        <taxon>Papilionoidea</taxon>
        <taxon>Nymphalidae</taxon>
        <taxon>Satyrinae</taxon>
        <taxon>Satyrini</taxon>
        <taxon>Parargina</taxon>
        <taxon>Pararge</taxon>
    </lineage>
</organism>
<protein>
    <submittedName>
        <fullName evidence="1">Jg24912 protein</fullName>
    </submittedName>
</protein>
<dbReference type="AlphaFoldDB" id="A0A8S4QNS9"/>
<name>A0A8S4QNS9_9NEOP</name>